<dbReference type="Proteomes" id="UP000364988">
    <property type="component" value="Unassembled WGS sequence"/>
</dbReference>
<dbReference type="EMBL" id="AAAQQZ010000001">
    <property type="protein sequence ID" value="EAE1337883.1"/>
    <property type="molecule type" value="Genomic_DNA"/>
</dbReference>
<evidence type="ECO:0000313" key="6">
    <source>
        <dbReference type="EMBL" id="EAC4553309.1"/>
    </source>
</evidence>
<evidence type="ECO:0000313" key="53">
    <source>
        <dbReference type="EMBL" id="NYA01356.1"/>
    </source>
</evidence>
<dbReference type="EMBL" id="AALGDA010000029">
    <property type="protein sequence ID" value="ECY9783273.1"/>
    <property type="molecule type" value="Genomic_DNA"/>
</dbReference>
<evidence type="ECO:0000313" key="43">
    <source>
        <dbReference type="EMBL" id="EDO0986814.1"/>
    </source>
</evidence>
<dbReference type="EMBL" id="JACAVN010000003">
    <property type="protein sequence ID" value="NYA01356.1"/>
    <property type="molecule type" value="Genomic_DNA"/>
</dbReference>
<evidence type="ECO:0000313" key="24">
    <source>
        <dbReference type="EMBL" id="EAG4330140.1"/>
    </source>
</evidence>
<dbReference type="EMBL" id="AAAMZD010000001">
    <property type="protein sequence ID" value="EAD3791175.1"/>
    <property type="molecule type" value="Genomic_DNA"/>
</dbReference>
<evidence type="ECO:0000313" key="37">
    <source>
        <dbReference type="EMBL" id="ECC1557899.1"/>
    </source>
</evidence>
<keyword evidence="4 5" id="KW-0472">Membrane</keyword>
<dbReference type="Proteomes" id="UP000566721">
    <property type="component" value="Unassembled WGS sequence"/>
</dbReference>
<evidence type="ECO:0000313" key="27">
    <source>
        <dbReference type="EMBL" id="EAG6991321.1"/>
    </source>
</evidence>
<evidence type="ECO:0000313" key="58">
    <source>
        <dbReference type="Proteomes" id="UP000336166"/>
    </source>
</evidence>
<dbReference type="Proteomes" id="UP000840197">
    <property type="component" value="Unassembled WGS sequence"/>
</dbReference>
<dbReference type="Proteomes" id="UP000272537">
    <property type="component" value="Unassembled WGS sequence"/>
</dbReference>
<dbReference type="EMBL" id="QDAY01000001">
    <property type="protein sequence ID" value="KAA9453826.1"/>
    <property type="molecule type" value="Genomic_DNA"/>
</dbReference>
<evidence type="ECO:0000313" key="73">
    <source>
        <dbReference type="Proteomes" id="UP000403352"/>
    </source>
</evidence>
<dbReference type="RefSeq" id="WP_003726937.1">
    <property type="nucleotide sequence ID" value="NC_021824.1"/>
</dbReference>
<dbReference type="Proteomes" id="UP000852906">
    <property type="component" value="Unassembled WGS sequence"/>
</dbReference>
<dbReference type="Proteomes" id="UP000358545">
    <property type="component" value="Unassembled WGS sequence"/>
</dbReference>
<evidence type="ECO:0000313" key="97">
    <source>
        <dbReference type="Proteomes" id="UP000840197"/>
    </source>
</evidence>
<dbReference type="Proteomes" id="UP000540117">
    <property type="component" value="Unassembled WGS sequence"/>
</dbReference>
<dbReference type="EMBL" id="AABFVG010000012">
    <property type="protein sequence ID" value="EAH2283231.1"/>
    <property type="molecule type" value="Genomic_DNA"/>
</dbReference>
<evidence type="ECO:0000313" key="80">
    <source>
        <dbReference type="Proteomes" id="UP000467536"/>
    </source>
</evidence>
<evidence type="ECO:0000313" key="76">
    <source>
        <dbReference type="Proteomes" id="UP000427828"/>
    </source>
</evidence>
<dbReference type="Proteomes" id="UP000843503">
    <property type="component" value="Unassembled WGS sequence"/>
</dbReference>
<evidence type="ECO:0000313" key="95">
    <source>
        <dbReference type="Proteomes" id="UP000549379"/>
    </source>
</evidence>
<evidence type="ECO:0000313" key="101">
    <source>
        <dbReference type="Proteomes" id="UP000852906"/>
    </source>
</evidence>
<dbReference type="Proteomes" id="UP000844415">
    <property type="component" value="Unassembled WGS sequence"/>
</dbReference>
<dbReference type="EMBL" id="AABBYJ010000001">
    <property type="protein sequence ID" value="EAG4330140.1"/>
    <property type="molecule type" value="Genomic_DNA"/>
</dbReference>
<evidence type="ECO:0000256" key="5">
    <source>
        <dbReference type="SAM" id="Phobius"/>
    </source>
</evidence>
<dbReference type="EMBL" id="DABJAN010000001">
    <property type="protein sequence ID" value="HAJ9592708.1"/>
    <property type="molecule type" value="Genomic_DNA"/>
</dbReference>
<dbReference type="EMBL" id="AANEHK010000012">
    <property type="protein sequence ID" value="EDO0986814.1"/>
    <property type="molecule type" value="Genomic_DNA"/>
</dbReference>
<evidence type="ECO:0000313" key="65">
    <source>
        <dbReference type="Proteomes" id="UP000358545"/>
    </source>
</evidence>
<evidence type="ECO:0000313" key="44">
    <source>
        <dbReference type="EMBL" id="EDP8515487.1"/>
    </source>
</evidence>
<dbReference type="EMBL" id="AAAJWF010000005">
    <property type="protein sequence ID" value="EAC7480822.1"/>
    <property type="molecule type" value="Genomic_DNA"/>
</dbReference>
<dbReference type="Proteomes" id="UP000528151">
    <property type="component" value="Unassembled WGS sequence"/>
</dbReference>
<dbReference type="Proteomes" id="UP000345329">
    <property type="component" value="Unassembled WGS sequence"/>
</dbReference>
<dbReference type="Proteomes" id="UP000544530">
    <property type="component" value="Unassembled WGS sequence"/>
</dbReference>
<evidence type="ECO:0000313" key="22">
    <source>
        <dbReference type="EMBL" id="EAG2513588.1"/>
    </source>
</evidence>
<feature type="transmembrane region" description="Helical" evidence="5">
    <location>
        <begin position="81"/>
        <end position="105"/>
    </location>
</feature>
<evidence type="ECO:0000313" key="63">
    <source>
        <dbReference type="Proteomes" id="UP000350032"/>
    </source>
</evidence>
<evidence type="ECO:0000313" key="92">
    <source>
        <dbReference type="Proteomes" id="UP000544530"/>
    </source>
</evidence>
<dbReference type="Proteomes" id="UP000467536">
    <property type="component" value="Unassembled WGS sequence"/>
</dbReference>
<evidence type="ECO:0000313" key="31">
    <source>
        <dbReference type="EMBL" id="EAH3295430.1"/>
    </source>
</evidence>
<dbReference type="EMBL" id="AALAQH010000001">
    <property type="protein sequence ID" value="ECX6923098.1"/>
    <property type="molecule type" value="Genomic_DNA"/>
</dbReference>
<dbReference type="Proteomes" id="UP000546397">
    <property type="component" value="Unassembled WGS sequence"/>
</dbReference>
<dbReference type="Proteomes" id="UP000489121">
    <property type="component" value="Unassembled WGS sequence"/>
</dbReference>
<evidence type="ECO:0000313" key="74">
    <source>
        <dbReference type="Proteomes" id="UP000410967"/>
    </source>
</evidence>
<dbReference type="Proteomes" id="UP000344343">
    <property type="component" value="Unassembled WGS sequence"/>
</dbReference>
<evidence type="ECO:0000313" key="34">
    <source>
        <dbReference type="EMBL" id="EAK9315934.1"/>
    </source>
</evidence>
<dbReference type="Proteomes" id="UP000533021">
    <property type="component" value="Unassembled WGS sequence"/>
</dbReference>
<dbReference type="Proteomes" id="UP000365297">
    <property type="component" value="Unassembled WGS sequence"/>
</dbReference>
<dbReference type="Proteomes" id="UP000530452">
    <property type="component" value="Unassembled WGS sequence"/>
</dbReference>
<evidence type="ECO:0000313" key="57">
    <source>
        <dbReference type="Proteomes" id="UP000331186"/>
    </source>
</evidence>
<reference evidence="39 66" key="8">
    <citation type="submission" date="2019-09" db="EMBL/GenBank/DDBJ databases">
        <authorList>
            <consortium name="GenomeTrakr network: Whole genome sequencing for foodborne pathogen traceback"/>
        </authorList>
    </citation>
    <scope>NUCLEOTIDE SEQUENCE [LARGE SCALE GENOMIC DNA]</scope>
    <source>
        <strain evidence="27 94">CFSAN004300</strain>
        <strain evidence="28 85">CFSAN072474</strain>
        <strain evidence="39 66">FLAG-55987</strain>
        <strain evidence="34 74">PHLUSALM00088</strain>
    </source>
</reference>
<evidence type="ECO:0000313" key="23">
    <source>
        <dbReference type="EMBL" id="EAG2997836.1"/>
    </source>
</evidence>
<evidence type="ECO:0000313" key="52">
    <source>
        <dbReference type="EMBL" id="KAA9453826.1"/>
    </source>
</evidence>
<dbReference type="EMBL" id="AABGUK010000001">
    <property type="protein sequence ID" value="EAH4240446.1"/>
    <property type="molecule type" value="Genomic_DNA"/>
</dbReference>
<evidence type="ECO:0000313" key="20">
    <source>
        <dbReference type="EMBL" id="EAG2088291.1"/>
    </source>
</evidence>
<dbReference type="EMBL" id="AABDGJ010000009">
    <property type="protein sequence ID" value="EAG6991321.1"/>
    <property type="molecule type" value="Genomic_DNA"/>
</dbReference>
<evidence type="ECO:0000313" key="67">
    <source>
        <dbReference type="Proteomes" id="UP000365297"/>
    </source>
</evidence>
<evidence type="ECO:0000313" key="64">
    <source>
        <dbReference type="Proteomes" id="UP000354255"/>
    </source>
</evidence>
<evidence type="ECO:0000313" key="30">
    <source>
        <dbReference type="EMBL" id="EAH2283231.1"/>
    </source>
</evidence>
<evidence type="ECO:0000313" key="8">
    <source>
        <dbReference type="EMBL" id="EAC6549053.1"/>
    </source>
</evidence>
<dbReference type="EMBL" id="AACJYH010000014">
    <property type="protein sequence ID" value="EAK8898898.1"/>
    <property type="molecule type" value="Genomic_DNA"/>
</dbReference>
<evidence type="ECO:0000313" key="82">
    <source>
        <dbReference type="Proteomes" id="UP000478704"/>
    </source>
</evidence>
<evidence type="ECO:0000313" key="14">
    <source>
        <dbReference type="EMBL" id="EAD5784962.1"/>
    </source>
</evidence>
<dbReference type="EMBL" id="AAIAJJ010000007">
    <property type="protein sequence ID" value="ECC1557899.1"/>
    <property type="molecule type" value="Genomic_DNA"/>
</dbReference>
<name>A0A0B8R3X7_LISMN</name>
<evidence type="ECO:0000313" key="79">
    <source>
        <dbReference type="Proteomes" id="UP000467347"/>
    </source>
</evidence>
<evidence type="ECO:0000313" key="86">
    <source>
        <dbReference type="Proteomes" id="UP000525850"/>
    </source>
</evidence>
<organism evidence="11 73">
    <name type="scientific">Listeria monocytogenes</name>
    <dbReference type="NCBI Taxonomy" id="1639"/>
    <lineage>
        <taxon>Bacteria</taxon>
        <taxon>Bacillati</taxon>
        <taxon>Bacillota</taxon>
        <taxon>Bacilli</taxon>
        <taxon>Bacillales</taxon>
        <taxon>Listeriaceae</taxon>
        <taxon>Listeria</taxon>
    </lineage>
</organism>
<dbReference type="Proteomes" id="UP000427828">
    <property type="component" value="Unassembled WGS sequence"/>
</dbReference>
<dbReference type="InterPro" id="IPR003825">
    <property type="entry name" value="Colicin-V_CvpA"/>
</dbReference>
<reference evidence="55 56" key="2">
    <citation type="journal article" date="2018" name="BMC Genomics">
        <title>Genes significantly associated with lineage II food isolates of Listeria monocytogenes.</title>
        <authorList>
            <person name="Pirone-Davies C."/>
            <person name="Chen Y."/>
            <person name="Pightling A."/>
            <person name="Ryan G."/>
            <person name="Wang Y."/>
            <person name="Yao K."/>
            <person name="Hoffmann M."/>
            <person name="Allard M.W."/>
        </authorList>
    </citation>
    <scope>NUCLEOTIDE SEQUENCE [LARGE SCALE GENOMIC DNA]</scope>
    <source>
        <strain evidence="55 56">PNUSAL000550</strain>
    </source>
</reference>
<dbReference type="OMA" id="YIGYNRG"/>
<dbReference type="Proteomes" id="UP000478704">
    <property type="component" value="Unassembled WGS sequence"/>
</dbReference>
<dbReference type="Proteomes" id="UP000549379">
    <property type="component" value="Unassembled WGS sequence"/>
</dbReference>
<gene>
    <name evidence="18" type="ORF">A8L61_14110</name>
    <name evidence="27" type="ORF">AB917_12055</name>
    <name evidence="6" type="ORF">ABZ57_12510</name>
    <name evidence="54" type="ORF">AJL21_13255</name>
    <name evidence="15" type="ORF">ART25_02950</name>
    <name evidence="7" type="ORF">ARY78_00090</name>
    <name evidence="22" type="ORF">B1N52_00305</name>
    <name evidence="21" type="ORF">B1S26_00370</name>
    <name evidence="23" type="ORF">B5K54_11135</name>
    <name evidence="19" type="ORF">BB997_03780</name>
    <name evidence="38" type="ORF">BCZ19_00310</name>
    <name evidence="20" type="ORF">BCZ21_13545</name>
    <name evidence="25" type="ORF">CA369_04260</name>
    <name evidence="24" type="ORF">CAV64_02575</name>
    <name evidence="28" type="ORF">CW845_12410</name>
    <name evidence="30" type="ORF">D4920_14190</name>
    <name evidence="29" type="ORF">D4B11_13985</name>
    <name evidence="31" type="ORF">D5N24_13550</name>
    <name evidence="33" type="ORF">D7104_14505</name>
    <name evidence="52" type="ORF">DCK61_05000</name>
    <name evidence="26" type="ORF">DCT16_03780</name>
    <name evidence="9" type="ORF">DQ70_09040</name>
    <name evidence="8" type="ORF">DU018_11890</name>
    <name evidence="55" type="ORF">DYZ80_00023</name>
    <name evidence="17" type="ORF">E1W56_12585</name>
    <name evidence="32" type="ORF">E5F58_00360</name>
    <name evidence="14" type="ORF">EX365_00115</name>
    <name evidence="13" type="ORF">EXZ73_07410</name>
    <name evidence="39" type="ORF">F6436_14580</name>
    <name evidence="40" type="ORF">F6515_09790</name>
    <name evidence="34" type="ORF">FA835_02320</name>
    <name evidence="36" type="ORF">FLQ97_11930</name>
    <name evidence="35" type="ORF">FLR03_14645</name>
    <name evidence="37" type="ORF">FNX40_13900</name>
    <name evidence="43" type="ORF">FV747_12495</name>
    <name evidence="44" type="ORF">G3O21_002948</name>
    <name evidence="45" type="ORF">GHH22_12945</name>
    <name evidence="50" type="ORF">GI949_14585</name>
    <name evidence="42" type="ORF">GJW51_14180</name>
    <name evidence="41" type="ORF">GQG13_03935</name>
    <name evidence="46" type="ORF">GYR60_14250</name>
    <name evidence="47" type="ORF">GYS09_14960</name>
    <name evidence="48" type="ORF">GYX23_08645</name>
    <name evidence="49" type="ORF">GYY14_14850</name>
    <name evidence="51" type="ORF">HQN34_000884</name>
    <name evidence="53" type="ORF">HZJ64_05885</name>
    <name evidence="10" type="ORF">KV70_12760</name>
    <name evidence="11" type="ORF">QD52_00110</name>
    <name evidence="12" type="ORF">UI29_00135</name>
    <name evidence="16" type="ORF">Y261_00080</name>
</gene>
<evidence type="ECO:0000313" key="98">
    <source>
        <dbReference type="Proteomes" id="UP000841146"/>
    </source>
</evidence>
<evidence type="ECO:0000313" key="41">
    <source>
        <dbReference type="EMBL" id="EDN7714273.1"/>
    </source>
</evidence>
<evidence type="ECO:0000313" key="12">
    <source>
        <dbReference type="EMBL" id="EAD3791175.1"/>
    </source>
</evidence>
<dbReference type="EMBL" id="DAAJFY010000016">
    <property type="protein sequence ID" value="HAC0276643.1"/>
    <property type="molecule type" value="Genomic_DNA"/>
</dbReference>
<dbReference type="EMBL" id="AABATR010000001">
    <property type="protein sequence ID" value="EAG1892725.1"/>
    <property type="molecule type" value="Genomic_DNA"/>
</dbReference>
<evidence type="ECO:0000313" key="46">
    <source>
        <dbReference type="EMBL" id="HAB8399671.1"/>
    </source>
</evidence>
<evidence type="ECO:0000313" key="16">
    <source>
        <dbReference type="EMBL" id="EAE2352741.1"/>
    </source>
</evidence>
<dbReference type="EMBL" id="AALEDS010000022">
    <property type="protein sequence ID" value="ECY6545549.1"/>
    <property type="molecule type" value="Genomic_DNA"/>
</dbReference>
<dbReference type="EMBL" id="AAAREG010000001">
    <property type="protein sequence ID" value="EAE2352741.1"/>
    <property type="molecule type" value="Genomic_DNA"/>
</dbReference>
<dbReference type="EMBL" id="AABBAW010000001">
    <property type="protein sequence ID" value="EAG2513588.1"/>
    <property type="molecule type" value="Genomic_DNA"/>
</dbReference>
<dbReference type="EMBL" id="DAAJZA010000015">
    <property type="protein sequence ID" value="HAC1756198.1"/>
    <property type="molecule type" value="Genomic_DNA"/>
</dbReference>
<reference evidence="58 60" key="5">
    <citation type="submission" date="2018-06" db="EMBL/GenBank/DDBJ databases">
        <authorList>
            <consortium name="PulseNet: The National Subtyping Network for Foodborne Disease Surveillance"/>
            <person name="Tarr C.L."/>
            <person name="Trees E."/>
            <person name="Katz L.S."/>
            <person name="Carleton-Romer H.A."/>
            <person name="Stroika S."/>
            <person name="Kucerova Z."/>
            <person name="Roache K.F."/>
            <person name="Sabol A.L."/>
            <person name="Besser J."/>
            <person name="Gerner-Smidt P."/>
        </authorList>
    </citation>
    <scope>NUCLEOTIDE SEQUENCE [LARGE SCALE GENOMIC DNA]</scope>
    <source>
        <strain evidence="6 60">2015L-6227</strain>
        <strain evidence="16 58">PNUSAL000134</strain>
        <strain evidence="10 64">PNUSAL000910</strain>
        <strain evidence="18 65">PNUSAL002180</strain>
        <strain evidence="19 81">PNUSAL002298</strain>
        <strain evidence="33 63">PNUSAL004402</strain>
        <strain evidence="40 84">PNUSAL005692</strain>
    </source>
</reference>
<evidence type="ECO:0000313" key="88">
    <source>
        <dbReference type="Proteomes" id="UP000528151"/>
    </source>
</evidence>
<dbReference type="EMBL" id="AABAWE010000007">
    <property type="protein sequence ID" value="EAG2088291.1"/>
    <property type="molecule type" value="Genomic_DNA"/>
</dbReference>
<evidence type="ECO:0000313" key="15">
    <source>
        <dbReference type="EMBL" id="EAE1337883.1"/>
    </source>
</evidence>
<dbReference type="EMBL" id="QXLS01000001">
    <property type="protein sequence ID" value="RKA10496.1"/>
    <property type="molecule type" value="Genomic_DNA"/>
</dbReference>
<dbReference type="EMBL" id="AABGHY010000012">
    <property type="protein sequence ID" value="EAH3295430.1"/>
    <property type="molecule type" value="Genomic_DNA"/>
</dbReference>
<evidence type="ECO:0000313" key="45">
    <source>
        <dbReference type="EMBL" id="HAA8054047.1"/>
    </source>
</evidence>
<evidence type="ECO:0000313" key="35">
    <source>
        <dbReference type="EMBL" id="ECB9474909.1"/>
    </source>
</evidence>
<dbReference type="EMBL" id="AANDSR010000013">
    <property type="protein sequence ID" value="EDN9837814.1"/>
    <property type="molecule type" value="Genomic_DNA"/>
</dbReference>
<dbReference type="EMBL" id="AAANYN010000009">
    <property type="protein sequence ID" value="EAD5774122.1"/>
    <property type="molecule type" value="Genomic_DNA"/>
</dbReference>
<evidence type="ECO:0000313" key="39">
    <source>
        <dbReference type="EMBL" id="ECY6545549.1"/>
    </source>
</evidence>
<dbReference type="Proteomes" id="UP000481141">
    <property type="component" value="Unassembled WGS sequence"/>
</dbReference>
<protein>
    <submittedName>
        <fullName evidence="54">Colicin V synthesis protein</fullName>
    </submittedName>
    <submittedName>
        <fullName evidence="11">CvpA family protein</fullName>
    </submittedName>
</protein>
<evidence type="ECO:0000313" key="32">
    <source>
        <dbReference type="EMBL" id="EAH4240446.1"/>
    </source>
</evidence>
<evidence type="ECO:0000313" key="33">
    <source>
        <dbReference type="EMBL" id="EAK8898898.1"/>
    </source>
</evidence>
<evidence type="ECO:0000313" key="71">
    <source>
        <dbReference type="Proteomes" id="UP000389283"/>
    </source>
</evidence>
<evidence type="ECO:0000313" key="56">
    <source>
        <dbReference type="Proteomes" id="UP000272537"/>
    </source>
</evidence>
<dbReference type="Proteomes" id="UP000379076">
    <property type="component" value="Unassembled WGS sequence"/>
</dbReference>
<evidence type="ECO:0000313" key="38">
    <source>
        <dbReference type="EMBL" id="ECX6923098.1"/>
    </source>
</evidence>
<evidence type="ECO:0000313" key="11">
    <source>
        <dbReference type="EMBL" id="EAD1183479.1"/>
    </source>
</evidence>
<reference evidence="53 92" key="10">
    <citation type="submission" date="2020-06" db="EMBL/GenBank/DDBJ databases">
        <title>Two Listeria outbreaks in Switzerland in 2018 and 2020.</title>
        <authorList>
            <person name="Stevens M.J.A."/>
            <person name="Bloemberg G."/>
            <person name="Nusch-Inderbinnen M."/>
            <person name="Stephan R."/>
        </authorList>
    </citation>
    <scope>NUCLEOTIDE SEQUENCE [LARGE SCALE GENOMIC DNA]</scope>
    <source>
        <strain evidence="53 92">N18-0707</strain>
    </source>
</reference>
<evidence type="ECO:0000313" key="90">
    <source>
        <dbReference type="Proteomes" id="UP000533021"/>
    </source>
</evidence>
<dbReference type="EMBL" id="AAHZFN010000024">
    <property type="protein sequence ID" value="ECB9474909.1"/>
    <property type="molecule type" value="Genomic_DNA"/>
</dbReference>
<evidence type="ECO:0000313" key="93">
    <source>
        <dbReference type="Proteomes" id="UP000546397"/>
    </source>
</evidence>
<comment type="subcellular location">
    <subcellularLocation>
        <location evidence="1">Membrane</location>
        <topology evidence="1">Multi-pass membrane protein</topology>
    </subcellularLocation>
</comment>
<dbReference type="Proteomes" id="UP000841146">
    <property type="component" value="Unassembled WGS sequence"/>
</dbReference>
<proteinExistence type="predicted"/>
<dbReference type="EMBL" id="AABEMN010000025">
    <property type="protein sequence ID" value="EAG9520880.1"/>
    <property type="molecule type" value="Genomic_DNA"/>
</dbReference>
<dbReference type="Proteomes" id="UP000350032">
    <property type="component" value="Unassembled WGS sequence"/>
</dbReference>
<dbReference type="EMBL" id="AANPAU010000015">
    <property type="protein sequence ID" value="EDP8515487.1"/>
    <property type="molecule type" value="Genomic_DNA"/>
</dbReference>
<evidence type="ECO:0000313" key="89">
    <source>
        <dbReference type="Proteomes" id="UP000530452"/>
    </source>
</evidence>
<dbReference type="GO" id="GO:0009403">
    <property type="term" value="P:toxin biosynthetic process"/>
    <property type="evidence" value="ECO:0007669"/>
    <property type="project" value="InterPro"/>
</dbReference>
<dbReference type="Proteomes" id="UP000354255">
    <property type="component" value="Unassembled WGS sequence"/>
</dbReference>
<dbReference type="EMBL" id="AAAIKW010000010">
    <property type="protein sequence ID" value="EAC4553309.1"/>
    <property type="molecule type" value="Genomic_DNA"/>
</dbReference>
<dbReference type="Proteomes" id="UP000389283">
    <property type="component" value="Unassembled WGS sequence"/>
</dbReference>
<evidence type="ECO:0000313" key="59">
    <source>
        <dbReference type="Proteomes" id="UP000337746"/>
    </source>
</evidence>
<dbReference type="GO" id="GO:0016020">
    <property type="term" value="C:membrane"/>
    <property type="evidence" value="ECO:0007669"/>
    <property type="project" value="UniProtKB-SubCell"/>
</dbReference>
<dbReference type="Proteomes" id="UP000336166">
    <property type="component" value="Unassembled WGS sequence"/>
</dbReference>
<dbReference type="Proteomes" id="UP000843775">
    <property type="component" value="Unassembled WGS sequence"/>
</dbReference>
<dbReference type="PANTHER" id="PTHR37306:SF1">
    <property type="entry name" value="COLICIN V PRODUCTION PROTEIN"/>
    <property type="match status" value="1"/>
</dbReference>
<dbReference type="EMBL" id="DAAIHR010000019">
    <property type="protein sequence ID" value="HAB8399671.1"/>
    <property type="molecule type" value="Genomic_DNA"/>
</dbReference>
<dbReference type="EMBL" id="AAAJKI010000034">
    <property type="protein sequence ID" value="EAC6549053.1"/>
    <property type="molecule type" value="Genomic_DNA"/>
</dbReference>
<reference evidence="59 62" key="6">
    <citation type="submission" date="2018-06" db="EMBL/GenBank/DDBJ databases">
        <authorList>
            <consortium name="GenomeTrakr: Next Generation Sequencing Network for Food Pathogen Tracability"/>
        </authorList>
    </citation>
    <scope>NUCLEOTIDE SEQUENCE [LARGE SCALE GENOMIC DNA]</scope>
    <source>
        <strain evidence="23 95">10B02965A-1</strain>
        <strain evidence="9 68">CFSAN008042</strain>
        <strain evidence="25 88">CFSAN063727</strain>
        <strain evidence="41 77">CFSAN102901</strain>
        <strain evidence="15 70">FDA00006494</strain>
        <strain evidence="7 67">FDA00007096</strain>
        <strain evidence="11 73">FDA00008584</strain>
        <strain evidence="21">FDA00011243</strain>
        <strain evidence="8 57">FDA00013332</strain>
        <strain evidence="14 61">FDA00013853</strain>
        <strain evidence="35 75">FDA00014336</strain>
        <strain evidence="37 71">FDA00014370</strain>
        <strain evidence="36 72">FDA00014392</strain>
        <strain evidence="44">FDA00015054</strain>
        <strain evidence="24 91">FDA1005580-S054-001</strain>
        <strain evidence="82">FDA1090798-S029-001</strain>
        <strain evidence="83">FDA956581-098-004</strain>
        <strain evidence="22 86">FDA960927-006-004</strain>
        <strain evidence="26 96">FLAG-38921</strain>
        <strain evidence="38 76">FLAG-51482A</strain>
        <strain evidence="20 59">FLAG-54356</strain>
        <strain evidence="13 69">FSIS31901579</strain>
        <strain evidence="32 87">LS1344</strain>
        <strain evidence="42 79">OSF101448</strain>
        <strain evidence="12 62">VA-WGS-00405</strain>
    </source>
</reference>
<dbReference type="Proteomes" id="UP000840039">
    <property type="component" value="Unassembled WGS sequence"/>
</dbReference>
<evidence type="ECO:0000313" key="61">
    <source>
        <dbReference type="Proteomes" id="UP000344343"/>
    </source>
</evidence>
<dbReference type="Proteomes" id="UP000525850">
    <property type="component" value="Unassembled WGS sequence"/>
</dbReference>
<evidence type="ECO:0000313" key="21">
    <source>
        <dbReference type="EMBL" id="EAG2243848.1"/>
    </source>
</evidence>
<dbReference type="KEGG" id="lmv:Y193_09590"/>
<evidence type="ECO:0000313" key="77">
    <source>
        <dbReference type="Proteomes" id="UP000455569"/>
    </source>
</evidence>
<dbReference type="Proteomes" id="UP000393182">
    <property type="component" value="Unassembled WGS sequence"/>
</dbReference>
<evidence type="ECO:0000313" key="47">
    <source>
        <dbReference type="EMBL" id="HAB8558582.1"/>
    </source>
</evidence>
<evidence type="ECO:0000313" key="69">
    <source>
        <dbReference type="Proteomes" id="UP000376505"/>
    </source>
</evidence>
<comment type="caution">
    <text evidence="11">The sequence shown here is derived from an EMBL/GenBank/DDBJ whole genome shotgun (WGS) entry which is preliminary data.</text>
</comment>
<dbReference type="Proteomes" id="UP000467347">
    <property type="component" value="Unassembled WGS sequence"/>
</dbReference>
<dbReference type="EMBL" id="AAALRN010000001">
    <property type="protein sequence ID" value="EAD1183479.1"/>
    <property type="molecule type" value="Genomic_DNA"/>
</dbReference>
<dbReference type="Pfam" id="PF02674">
    <property type="entry name" value="Colicin_V"/>
    <property type="match status" value="1"/>
</dbReference>
<evidence type="ECO:0000313" key="72">
    <source>
        <dbReference type="Proteomes" id="UP000398321"/>
    </source>
</evidence>
<evidence type="ECO:0000313" key="29">
    <source>
        <dbReference type="EMBL" id="EAG9520880.1"/>
    </source>
</evidence>
<evidence type="ECO:0000313" key="9">
    <source>
        <dbReference type="EMBL" id="EAC7480822.1"/>
    </source>
</evidence>
<dbReference type="Proteomes" id="UP000376505">
    <property type="component" value="Unassembled WGS sequence"/>
</dbReference>
<dbReference type="EMBL" id="AANCRK010000001">
    <property type="protein sequence ID" value="EDN7714273.1"/>
    <property type="molecule type" value="Genomic_DNA"/>
</dbReference>
<evidence type="ECO:0000313" key="84">
    <source>
        <dbReference type="Proteomes" id="UP000489121"/>
    </source>
</evidence>
<dbReference type="EMBL" id="MJTJ01000019">
    <property type="protein sequence ID" value="OET49227.1"/>
    <property type="molecule type" value="Genomic_DNA"/>
</dbReference>
<dbReference type="EMBL" id="AABCVX010000001">
    <property type="protein sequence ID" value="EAG6168507.1"/>
    <property type="molecule type" value="Genomic_DNA"/>
</dbReference>
<feature type="transmembrane region" description="Helical" evidence="5">
    <location>
        <begin position="28"/>
        <end position="44"/>
    </location>
</feature>
<dbReference type="Proteomes" id="UP000522199">
    <property type="component" value="Unassembled WGS sequence"/>
</dbReference>
<evidence type="ECO:0000313" key="40">
    <source>
        <dbReference type="EMBL" id="ECY9783273.1"/>
    </source>
</evidence>
<dbReference type="EMBL" id="AABAGT010000027">
    <property type="protein sequence ID" value="EAG0868401.1"/>
    <property type="molecule type" value="Genomic_DNA"/>
</dbReference>
<dbReference type="EMBL" id="AAAIXK010000001">
    <property type="protein sequence ID" value="EAC5548825.1"/>
    <property type="molecule type" value="Genomic_DNA"/>
</dbReference>
<dbReference type="Proteomes" id="UP000460224">
    <property type="component" value="Unassembled WGS sequence"/>
</dbReference>
<dbReference type="Proteomes" id="UP000423131">
    <property type="component" value="Unassembled WGS sequence"/>
</dbReference>
<evidence type="ECO:0000313" key="85">
    <source>
        <dbReference type="Proteomes" id="UP000522199"/>
    </source>
</evidence>
<evidence type="ECO:0000313" key="81">
    <source>
        <dbReference type="Proteomes" id="UP000478682"/>
    </source>
</evidence>
<feature type="transmembrane region" description="Helical" evidence="5">
    <location>
        <begin position="6"/>
        <end position="23"/>
    </location>
</feature>
<dbReference type="EMBL" id="AAASLB010000008">
    <property type="protein sequence ID" value="EAE4942875.1"/>
    <property type="molecule type" value="Genomic_DNA"/>
</dbReference>
<evidence type="ECO:0000313" key="28">
    <source>
        <dbReference type="EMBL" id="EAG9388291.1"/>
    </source>
</evidence>
<evidence type="ECO:0000313" key="42">
    <source>
        <dbReference type="EMBL" id="EDN9837814.1"/>
    </source>
</evidence>
<evidence type="ECO:0000313" key="87">
    <source>
        <dbReference type="Proteomes" id="UP000527632"/>
    </source>
</evidence>
<evidence type="ECO:0000313" key="48">
    <source>
        <dbReference type="EMBL" id="HAC0013063.1"/>
    </source>
</evidence>
<evidence type="ECO:0000256" key="3">
    <source>
        <dbReference type="ARBA" id="ARBA00022989"/>
    </source>
</evidence>
<accession>A0A0B8R3X7</accession>
<dbReference type="KEGG" id="lmok:CQ02_06310"/>
<evidence type="ECO:0000313" key="91">
    <source>
        <dbReference type="Proteomes" id="UP000540117"/>
    </source>
</evidence>
<dbReference type="Proteomes" id="UP000398321">
    <property type="component" value="Unassembled WGS sequence"/>
</dbReference>
<evidence type="ECO:0000313" key="96">
    <source>
        <dbReference type="Proteomes" id="UP000566721"/>
    </source>
</evidence>
<dbReference type="Proteomes" id="UP000331186">
    <property type="component" value="Unassembled WGS sequence"/>
</dbReference>
<dbReference type="EMBL" id="AABEKY010000007">
    <property type="protein sequence ID" value="EAG9388291.1"/>
    <property type="molecule type" value="Genomic_DNA"/>
</dbReference>
<reference evidence="46" key="9">
    <citation type="submission" date="2020-01" db="EMBL/GenBank/DDBJ databases">
        <authorList>
            <consortium name="NCBI Pathogen Detection Project"/>
        </authorList>
    </citation>
    <scope>NUCLEOTIDE SEQUENCE</scope>
    <source>
        <strain evidence="45">09CEB371LM</strain>
        <strain evidence="51">2017-325981-023-01</strain>
        <strain evidence="47">CFIAFB20100120</strain>
        <strain evidence="46">CFIAFB20130012</strain>
        <strain evidence="49">CFIAFB20170037</strain>
        <strain evidence="48">CFIAFB20170045</strain>
        <strain evidence="50">DMG1500109</strain>
    </source>
</reference>
<dbReference type="Proteomes" id="UP000339309">
    <property type="component" value="Unassembled WGS sequence"/>
</dbReference>
<evidence type="ECO:0000313" key="51">
    <source>
        <dbReference type="EMBL" id="HAJ9592708.1"/>
    </source>
</evidence>
<evidence type="ECO:0000313" key="60">
    <source>
        <dbReference type="Proteomes" id="UP000339309"/>
    </source>
</evidence>
<dbReference type="EMBL" id="AACKDQ010000004">
    <property type="protein sequence ID" value="EAK9315934.1"/>
    <property type="molecule type" value="Genomic_DNA"/>
</dbReference>
<evidence type="ECO:0000313" key="49">
    <source>
        <dbReference type="EMBL" id="HAC0276643.1"/>
    </source>
</evidence>
<evidence type="ECO:0000313" key="55">
    <source>
        <dbReference type="EMBL" id="RKA10496.1"/>
    </source>
</evidence>
<evidence type="ECO:0000313" key="26">
    <source>
        <dbReference type="EMBL" id="EAG6168507.1"/>
    </source>
</evidence>
<dbReference type="EMBL" id="AAHZFY010000030">
    <property type="protein sequence ID" value="ECB9514439.1"/>
    <property type="molecule type" value="Genomic_DNA"/>
</dbReference>
<dbReference type="EMBL" id="DAAEEB010000010">
    <property type="protein sequence ID" value="HAA8054047.1"/>
    <property type="molecule type" value="Genomic_DNA"/>
</dbReference>
<evidence type="ECO:0000313" key="66">
    <source>
        <dbReference type="Proteomes" id="UP000364988"/>
    </source>
</evidence>
<reference evidence="52 78" key="4">
    <citation type="submission" date="2018-04" db="EMBL/GenBank/DDBJ databases">
        <title>Genome Analysis of a Prevalent Clone of Listeria monocytogenes Sequence Type 87 in China.</title>
        <authorList>
            <person name="Wang Y."/>
        </authorList>
    </citation>
    <scope>NUCLEOTIDE SEQUENCE [LARGE SCALE GENOMIC DNA]</scope>
    <source>
        <strain evidence="52 78">ICDC_LM1523</strain>
    </source>
</reference>
<evidence type="ECO:0000313" key="68">
    <source>
        <dbReference type="Proteomes" id="UP000368512"/>
    </source>
</evidence>
<keyword evidence="3 5" id="KW-1133">Transmembrane helix</keyword>
<evidence type="ECO:0000313" key="19">
    <source>
        <dbReference type="EMBL" id="EAG1892725.1"/>
    </source>
</evidence>
<dbReference type="EMBL" id="AAAKQF010000009">
    <property type="protein sequence ID" value="EAC9041085.1"/>
    <property type="molecule type" value="Genomic_DNA"/>
</dbReference>
<evidence type="ECO:0000313" key="62">
    <source>
        <dbReference type="Proteomes" id="UP000345329"/>
    </source>
</evidence>
<evidence type="ECO:0000313" key="94">
    <source>
        <dbReference type="Proteomes" id="UP000548278"/>
    </source>
</evidence>
<dbReference type="PANTHER" id="PTHR37306">
    <property type="entry name" value="COLICIN V PRODUCTION PROTEIN"/>
    <property type="match status" value="1"/>
</dbReference>
<dbReference type="Proteomes" id="UP000368512">
    <property type="component" value="Unassembled WGS sequence"/>
</dbReference>
<dbReference type="Proteomes" id="UP000478682">
    <property type="component" value="Unassembled WGS sequence"/>
</dbReference>
<evidence type="ECO:0000313" key="75">
    <source>
        <dbReference type="Proteomes" id="UP000423131"/>
    </source>
</evidence>
<evidence type="ECO:0000313" key="50">
    <source>
        <dbReference type="EMBL" id="HAC1756198.1"/>
    </source>
</evidence>
<evidence type="ECO:0000313" key="17">
    <source>
        <dbReference type="EMBL" id="EAE4942875.1"/>
    </source>
</evidence>
<feature type="transmembrane region" description="Helical" evidence="5">
    <location>
        <begin position="117"/>
        <end position="141"/>
    </location>
</feature>
<dbReference type="Proteomes" id="UP000403352">
    <property type="component" value="Unassembled WGS sequence"/>
</dbReference>
<dbReference type="EMBL" id="AABBZO010000003">
    <property type="protein sequence ID" value="EAG4461493.1"/>
    <property type="molecule type" value="Genomic_DNA"/>
</dbReference>
<evidence type="ECO:0000256" key="2">
    <source>
        <dbReference type="ARBA" id="ARBA00022692"/>
    </source>
</evidence>
<dbReference type="EMBL" id="AABBHO010000034">
    <property type="protein sequence ID" value="EAG2997836.1"/>
    <property type="molecule type" value="Genomic_DNA"/>
</dbReference>
<dbReference type="EMBL" id="AABAYG010000001">
    <property type="protein sequence ID" value="EAG2243848.1"/>
    <property type="molecule type" value="Genomic_DNA"/>
</dbReference>
<evidence type="ECO:0000313" key="78">
    <source>
        <dbReference type="Proteomes" id="UP000460224"/>
    </source>
</evidence>
<evidence type="ECO:0000313" key="18">
    <source>
        <dbReference type="EMBL" id="EAG0868401.1"/>
    </source>
</evidence>
<evidence type="ECO:0000313" key="36">
    <source>
        <dbReference type="EMBL" id="ECB9514439.1"/>
    </source>
</evidence>
<evidence type="ECO:0000256" key="4">
    <source>
        <dbReference type="ARBA" id="ARBA00023136"/>
    </source>
</evidence>
<reference evidence="89 90" key="7">
    <citation type="submission" date="2019-04" db="EMBL/GenBank/DDBJ databases">
        <authorList>
            <person name="Ashton P.M."/>
            <person name="Dallman T."/>
            <person name="Nair S."/>
            <person name="De Pinna E."/>
            <person name="Peters T."/>
            <person name="Grant K."/>
        </authorList>
    </citation>
    <scope>NUCLEOTIDE SEQUENCE [LARGE SCALE GENOMIC DNA]</scope>
    <source>
        <strain evidence="30 90">282333</strain>
        <strain evidence="31 89">282352</strain>
        <strain evidence="29 93">289003</strain>
        <strain evidence="43 80">788324</strain>
        <strain evidence="17">RL15000286</strain>
    </source>
</reference>
<dbReference type="Proteomes" id="UP000527632">
    <property type="component" value="Unassembled WGS sequence"/>
</dbReference>
<dbReference type="Proteomes" id="UP000455569">
    <property type="component" value="Unassembled WGS sequence"/>
</dbReference>
<evidence type="ECO:0000313" key="70">
    <source>
        <dbReference type="Proteomes" id="UP000379076"/>
    </source>
</evidence>
<dbReference type="Proteomes" id="UP000337746">
    <property type="component" value="Unassembled WGS sequence"/>
</dbReference>
<dbReference type="Proteomes" id="UP000842809">
    <property type="component" value="Unassembled WGS sequence"/>
</dbReference>
<sequence length="180" mass="20163">MILNAIILILLVCGFFAGFRTGLIKQLILLLGYILAFFISYTYYEDLAPHLTFIPYPGSDTADGLSIILQELRTETAYYNVLGFAIIFIVAIIVVHMLASLVGGLTKIPVLRQINGLLAAVFGVVKSYLIIFVVLFIMAIYPANWSENLIDSSTVAQWMLENTPILSEQFYDWMTDILPK</sequence>
<evidence type="ECO:0000313" key="100">
    <source>
        <dbReference type="Proteomes" id="UP000844415"/>
    </source>
</evidence>
<dbReference type="EMBL" id="DAAIJL010000020">
    <property type="protein sequence ID" value="HAB8558582.1"/>
    <property type="molecule type" value="Genomic_DNA"/>
</dbReference>
<dbReference type="EMBL" id="AAANYR010000001">
    <property type="protein sequence ID" value="EAD5784962.1"/>
    <property type="molecule type" value="Genomic_DNA"/>
</dbReference>
<dbReference type="EMBL" id="DAAJCS010000005">
    <property type="protein sequence ID" value="HAC0013063.1"/>
    <property type="molecule type" value="Genomic_DNA"/>
</dbReference>
<keyword evidence="2 5" id="KW-0812">Transmembrane</keyword>
<evidence type="ECO:0000313" key="7">
    <source>
        <dbReference type="EMBL" id="EAC5548825.1"/>
    </source>
</evidence>
<dbReference type="Proteomes" id="UP000410967">
    <property type="component" value="Unassembled WGS sequence"/>
</dbReference>
<evidence type="ECO:0000313" key="10">
    <source>
        <dbReference type="EMBL" id="EAC9041085.1"/>
    </source>
</evidence>
<dbReference type="AlphaFoldDB" id="A0A0B8R3X7"/>
<evidence type="ECO:0000313" key="99">
    <source>
        <dbReference type="Proteomes" id="UP000843775"/>
    </source>
</evidence>
<reference evidence="97 98" key="3">
    <citation type="journal article" date="2018" name="Genome Biol.">
        <title>SKESA: strategic k-mer extension for scrupulous assemblies.</title>
        <authorList>
            <person name="Souvorov A."/>
            <person name="Agarwala R."/>
            <person name="Lipman D.J."/>
        </authorList>
    </citation>
    <scope>NUCLEOTIDE SEQUENCE [LARGE SCALE GENOMIC DNA]</scope>
    <source>
        <strain evidence="45">09CEB371LM</strain>
        <strain evidence="51">2017-325981-023-01</strain>
        <strain evidence="47 100">CFIAFB20100120</strain>
        <strain evidence="46 97">CFIAFB20130012</strain>
        <strain evidence="49">CFIAFB20170037</strain>
        <strain evidence="48 98">CFIAFB20170045</strain>
        <strain evidence="50 99">DMG1500109</strain>
    </source>
</reference>
<dbReference type="Proteomes" id="UP000548278">
    <property type="component" value="Unassembled WGS sequence"/>
</dbReference>
<reference evidence="54 101" key="1">
    <citation type="submission" date="2016-09" db="EMBL/GenBank/DDBJ databases">
        <title>100K Listeria isolates.</title>
        <authorList>
            <person name="Chen P."/>
            <person name="Weimer B.C."/>
            <person name="Kong N."/>
            <person name="Huang B."/>
        </authorList>
    </citation>
    <scope>NUCLEOTIDE SEQUENCE [LARGE SCALE GENOMIC DNA]</scope>
    <source>
        <strain evidence="54 101">BCW_2383</strain>
    </source>
</reference>
<evidence type="ECO:0000313" key="25">
    <source>
        <dbReference type="EMBL" id="EAG4461493.1"/>
    </source>
</evidence>
<evidence type="ECO:0000313" key="13">
    <source>
        <dbReference type="EMBL" id="EAD5774122.1"/>
    </source>
</evidence>
<evidence type="ECO:0000313" key="54">
    <source>
        <dbReference type="EMBL" id="OET49227.1"/>
    </source>
</evidence>
<evidence type="ECO:0000313" key="83">
    <source>
        <dbReference type="Proteomes" id="UP000481141"/>
    </source>
</evidence>
<evidence type="ECO:0000256" key="1">
    <source>
        <dbReference type="ARBA" id="ARBA00004141"/>
    </source>
</evidence>